<sequence length="153" mass="16616">MTAAPATTTRDIVVDEVFPHAPETLWKALTTGALMGRWLMAPTGFEPVEGCRFTYQTTPAGAWDGVIHCQVLSVVPNERFAYSWVGGDAGNQGYGSRLETIVTFEIFRVAEGARLRLTHSGFSLPHNETAYENMSRGWKSVVPNIGVIAGEAA</sequence>
<protein>
    <submittedName>
        <fullName evidence="3">ATPase</fullName>
    </submittedName>
</protein>
<keyword evidence="4" id="KW-1185">Reference proteome</keyword>
<dbReference type="KEGG" id="cmb:CSW64_16880"/>
<evidence type="ECO:0000256" key="1">
    <source>
        <dbReference type="ARBA" id="ARBA00006817"/>
    </source>
</evidence>
<gene>
    <name evidence="3" type="ORF">CSW64_16880</name>
</gene>
<dbReference type="Gene3D" id="3.30.530.20">
    <property type="match status" value="1"/>
</dbReference>
<dbReference type="InterPro" id="IPR023393">
    <property type="entry name" value="START-like_dom_sf"/>
</dbReference>
<dbReference type="Proteomes" id="UP000228945">
    <property type="component" value="Chromosome"/>
</dbReference>
<feature type="domain" description="Activator of Hsp90 ATPase homologue 1/2-like C-terminal" evidence="2">
    <location>
        <begin position="21"/>
        <end position="143"/>
    </location>
</feature>
<organism evidence="3 4">
    <name type="scientific">Caulobacter mirabilis</name>
    <dbReference type="NCBI Taxonomy" id="69666"/>
    <lineage>
        <taxon>Bacteria</taxon>
        <taxon>Pseudomonadati</taxon>
        <taxon>Pseudomonadota</taxon>
        <taxon>Alphaproteobacteria</taxon>
        <taxon>Caulobacterales</taxon>
        <taxon>Caulobacteraceae</taxon>
        <taxon>Caulobacter</taxon>
    </lineage>
</organism>
<dbReference type="CDD" id="cd07814">
    <property type="entry name" value="SRPBCC_CalC_Aha1-like"/>
    <property type="match status" value="1"/>
</dbReference>
<dbReference type="InterPro" id="IPR013538">
    <property type="entry name" value="ASHA1/2-like_C"/>
</dbReference>
<dbReference type="Pfam" id="PF08327">
    <property type="entry name" value="AHSA1"/>
    <property type="match status" value="1"/>
</dbReference>
<evidence type="ECO:0000313" key="4">
    <source>
        <dbReference type="Proteomes" id="UP000228945"/>
    </source>
</evidence>
<evidence type="ECO:0000313" key="3">
    <source>
        <dbReference type="EMBL" id="ATQ45073.1"/>
    </source>
</evidence>
<dbReference type="SUPFAM" id="SSF55961">
    <property type="entry name" value="Bet v1-like"/>
    <property type="match status" value="1"/>
</dbReference>
<dbReference type="AlphaFoldDB" id="A0A2D2B483"/>
<comment type="similarity">
    <text evidence="1">Belongs to the AHA1 family.</text>
</comment>
<evidence type="ECO:0000259" key="2">
    <source>
        <dbReference type="Pfam" id="PF08327"/>
    </source>
</evidence>
<dbReference type="OrthoDB" id="9803476at2"/>
<name>A0A2D2B483_9CAUL</name>
<accession>A0A2D2B483</accession>
<dbReference type="EMBL" id="CP024201">
    <property type="protein sequence ID" value="ATQ45073.1"/>
    <property type="molecule type" value="Genomic_DNA"/>
</dbReference>
<proteinExistence type="inferred from homology"/>
<reference evidence="3 4" key="1">
    <citation type="submission" date="2017-10" db="EMBL/GenBank/DDBJ databases">
        <title>Genome sequence of Caulobacter mirabilis FWC38.</title>
        <authorList>
            <person name="Fiebig A."/>
            <person name="Crosson S."/>
        </authorList>
    </citation>
    <scope>NUCLEOTIDE SEQUENCE [LARGE SCALE GENOMIC DNA]</scope>
    <source>
        <strain evidence="3 4">FWC 38</strain>
    </source>
</reference>